<proteinExistence type="predicted"/>
<evidence type="ECO:0000313" key="3">
    <source>
        <dbReference type="EMBL" id="ODV72098.1"/>
    </source>
</evidence>
<keyword evidence="2" id="KW-0732">Signal</keyword>
<dbReference type="EMBL" id="KV453936">
    <property type="protein sequence ID" value="ODV72098.1"/>
    <property type="molecule type" value="Genomic_DNA"/>
</dbReference>
<gene>
    <name evidence="3" type="ORF">CYBJADRAFT_163682</name>
</gene>
<reference evidence="3 4" key="1">
    <citation type="journal article" date="2016" name="Proc. Natl. Acad. Sci. U.S.A.">
        <title>Comparative genomics of biotechnologically important yeasts.</title>
        <authorList>
            <person name="Riley R."/>
            <person name="Haridas S."/>
            <person name="Wolfe K.H."/>
            <person name="Lopes M.R."/>
            <person name="Hittinger C.T."/>
            <person name="Goeker M."/>
            <person name="Salamov A.A."/>
            <person name="Wisecaver J.H."/>
            <person name="Long T.M."/>
            <person name="Calvey C.H."/>
            <person name="Aerts A.L."/>
            <person name="Barry K.W."/>
            <person name="Choi C."/>
            <person name="Clum A."/>
            <person name="Coughlan A.Y."/>
            <person name="Deshpande S."/>
            <person name="Douglass A.P."/>
            <person name="Hanson S.J."/>
            <person name="Klenk H.-P."/>
            <person name="LaButti K.M."/>
            <person name="Lapidus A."/>
            <person name="Lindquist E.A."/>
            <person name="Lipzen A.M."/>
            <person name="Meier-Kolthoff J.P."/>
            <person name="Ohm R.A."/>
            <person name="Otillar R.P."/>
            <person name="Pangilinan J.L."/>
            <person name="Peng Y."/>
            <person name="Rokas A."/>
            <person name="Rosa C.A."/>
            <person name="Scheuner C."/>
            <person name="Sibirny A.A."/>
            <person name="Slot J.C."/>
            <person name="Stielow J.B."/>
            <person name="Sun H."/>
            <person name="Kurtzman C.P."/>
            <person name="Blackwell M."/>
            <person name="Grigoriev I.V."/>
            <person name="Jeffries T.W."/>
        </authorList>
    </citation>
    <scope>NUCLEOTIDE SEQUENCE [LARGE SCALE GENOMIC DNA]</scope>
    <source>
        <strain evidence="4">ATCC 18201 / CBS 1600 / BCRC 20928 / JCM 3617 / NBRC 0987 / NRRL Y-1542</strain>
    </source>
</reference>
<dbReference type="RefSeq" id="XP_020069137.1">
    <property type="nucleotide sequence ID" value="XM_020213788.1"/>
</dbReference>
<evidence type="ECO:0000256" key="2">
    <source>
        <dbReference type="SAM" id="SignalP"/>
    </source>
</evidence>
<dbReference type="Proteomes" id="UP000094389">
    <property type="component" value="Unassembled WGS sequence"/>
</dbReference>
<accession>A0A1E4RXV6</accession>
<feature type="chain" id="PRO_5009162508" evidence="2">
    <location>
        <begin position="20"/>
        <end position="170"/>
    </location>
</feature>
<keyword evidence="4" id="KW-1185">Reference proteome</keyword>
<evidence type="ECO:0000313" key="4">
    <source>
        <dbReference type="Proteomes" id="UP000094389"/>
    </source>
</evidence>
<name>A0A1E4RXV6_CYBJN</name>
<sequence length="170" mass="17368">MALCRGCVASALCGTSALSASSALSAPSAPCKPSTAPLIQAPPSRWLSRGATGIPVLRGYFLRQEDSPYKQPVQTGHPGSSLCSASAGDPIHHHTLNPQPPQPPSLLGVCGAGEDTGGAHLGGQTSLPSTPFRPLRLGPPLPSTLCPLPPKSCKQTLPTLPTLPTRVFLG</sequence>
<evidence type="ECO:0000256" key="1">
    <source>
        <dbReference type="SAM" id="MobiDB-lite"/>
    </source>
</evidence>
<feature type="region of interest" description="Disordered" evidence="1">
    <location>
        <begin position="68"/>
        <end position="143"/>
    </location>
</feature>
<dbReference type="GeneID" id="30988184"/>
<organism evidence="3 4">
    <name type="scientific">Cyberlindnera jadinii (strain ATCC 18201 / CBS 1600 / BCRC 20928 / JCM 3617 / NBRC 0987 / NRRL Y-1542)</name>
    <name type="common">Torula yeast</name>
    <name type="synonym">Candida utilis</name>
    <dbReference type="NCBI Taxonomy" id="983966"/>
    <lineage>
        <taxon>Eukaryota</taxon>
        <taxon>Fungi</taxon>
        <taxon>Dikarya</taxon>
        <taxon>Ascomycota</taxon>
        <taxon>Saccharomycotina</taxon>
        <taxon>Saccharomycetes</taxon>
        <taxon>Phaffomycetales</taxon>
        <taxon>Phaffomycetaceae</taxon>
        <taxon>Cyberlindnera</taxon>
    </lineage>
</organism>
<dbReference type="AlphaFoldDB" id="A0A1E4RXV6"/>
<feature type="compositionally biased region" description="Gly residues" evidence="1">
    <location>
        <begin position="110"/>
        <end position="121"/>
    </location>
</feature>
<protein>
    <submittedName>
        <fullName evidence="3">Uncharacterized protein</fullName>
    </submittedName>
</protein>
<feature type="signal peptide" evidence="2">
    <location>
        <begin position="1"/>
        <end position="19"/>
    </location>
</feature>
<feature type="compositionally biased region" description="Polar residues" evidence="1">
    <location>
        <begin position="72"/>
        <end position="84"/>
    </location>
</feature>